<dbReference type="EMBL" id="PJRT01000033">
    <property type="protein sequence ID" value="PLR19955.1"/>
    <property type="molecule type" value="Genomic_DNA"/>
</dbReference>
<organism evidence="1 2">
    <name type="scientific">Pantoea endophytica</name>
    <dbReference type="NCBI Taxonomy" id="92488"/>
    <lineage>
        <taxon>Bacteria</taxon>
        <taxon>Pseudomonadati</taxon>
        <taxon>Pseudomonadota</taxon>
        <taxon>Gammaproteobacteria</taxon>
        <taxon>Enterobacterales</taxon>
        <taxon>Erwiniaceae</taxon>
        <taxon>Pantoea</taxon>
    </lineage>
</organism>
<reference evidence="2" key="1">
    <citation type="submission" date="2017-12" db="EMBL/GenBank/DDBJ databases">
        <title>The genome sequence of Pantoea sp. 596.</title>
        <authorList>
            <person name="Gao J."/>
            <person name="Mao X."/>
            <person name="Sun J."/>
        </authorList>
    </citation>
    <scope>NUCLEOTIDE SEQUENCE [LARGE SCALE GENOMIC DNA]</scope>
    <source>
        <strain evidence="2">596</strain>
    </source>
</reference>
<dbReference type="Proteomes" id="UP000234296">
    <property type="component" value="Unassembled WGS sequence"/>
</dbReference>
<accession>A0ABX4SKU1</accession>
<comment type="caution">
    <text evidence="1">The sequence shown here is derived from an EMBL/GenBank/DDBJ whole genome shotgun (WGS) entry which is preliminary data.</text>
</comment>
<keyword evidence="2" id="KW-1185">Reference proteome</keyword>
<sequence length="87" mass="10055">MKIIICYAIDFAESRQQLAPCPERGEFCKFNKIMKIIFIAAICMKFDLLHKPLLIDSLYFCSKMICVKTITRPAITSAAVHHYGERR</sequence>
<protein>
    <submittedName>
        <fullName evidence="1">Uncharacterized protein</fullName>
    </submittedName>
</protein>
<evidence type="ECO:0000313" key="2">
    <source>
        <dbReference type="Proteomes" id="UP000234296"/>
    </source>
</evidence>
<gene>
    <name evidence="1" type="ORF">PZBJ_23935</name>
</gene>
<proteinExistence type="predicted"/>
<name>A0ABX4SKU1_9GAMM</name>
<evidence type="ECO:0000313" key="1">
    <source>
        <dbReference type="EMBL" id="PLR19955.1"/>
    </source>
</evidence>